<keyword evidence="3" id="KW-1185">Reference proteome</keyword>
<dbReference type="InterPro" id="IPR056290">
    <property type="entry name" value="CEPT76/DRC7_peptidase-like_dom"/>
</dbReference>
<protein>
    <recommendedName>
        <fullName evidence="1">C2 domain-containing protein</fullName>
    </recommendedName>
</protein>
<dbReference type="OrthoDB" id="2162143at2759"/>
<gene>
    <name evidence="2" type="ORF">NOO_LOCUS5903</name>
</gene>
<dbReference type="CDD" id="cd00030">
    <property type="entry name" value="C2"/>
    <property type="match status" value="1"/>
</dbReference>
<dbReference type="PANTHER" id="PTHR20837:SF0">
    <property type="entry name" value="COILED-COIL AND C2 DOMAIN-CONTAINING PROTEIN 2A"/>
    <property type="match status" value="1"/>
</dbReference>
<dbReference type="InterPro" id="IPR035892">
    <property type="entry name" value="C2_domain_sf"/>
</dbReference>
<feature type="non-terminal residue" evidence="2">
    <location>
        <position position="1"/>
    </location>
</feature>
<dbReference type="AlphaFoldDB" id="A0A3P6T4M6"/>
<dbReference type="GO" id="GO:0035869">
    <property type="term" value="C:ciliary transition zone"/>
    <property type="evidence" value="ECO:0007669"/>
    <property type="project" value="TreeGrafter"/>
</dbReference>
<sequence>AECRVKELMNGLEEKQRNYLHLSDKIEENWTKLKQLRHLQKYSTTTLTVRKISFEQQYAERRSSEFKNSVGYCLALNVKLNHHSANHDFYNWEAFISSVGVNRGITDNVYLKSPANNINAFPNDLKFSRKSYNDRSRSRVIFRAPFYFHPKQKHANDSAIMNAPEKLELFDELRHIPVYVLNYGNTKDEITKSYNPIPEDEINRINYLQKCRLRLQIEFNNIVVCRTLYRPLDYNFQAYFGQIYNLQVKEIPESVTITIFEKVPKTEARKIAIVGLPLPDEDSVPNGQNIVIPIEFASDLIINGMYSSLGSGDKRPCISGELYCNAWTKQGSFISNKRQRRQIFASQQQESSIDTSDNFDLIPQGVRLCSDEEFENDIRLQSLQIRNEQRTGIKNPIPLLSSEIEHQIIVPNREMNQYYYKTKIDRDRVIGNQYAIRIRNRFYEQVMREKNVETVQNLVHEVPLPVFFRSFGPFSFGSMEMSRKLKPARKPMTKRQVTSDMEYFLVVNIHSAINLPEPEHGELLSFVEISFQDSIAETSVCRGQNPYWQQTLELKLDQLRTANNNFGAITDSIKIAVYDRLVTKLDADDREPNSVHEQLERRWLGSICIPLTTVYFSGKIDGNLRLQTPLFLNSYRISNQPAYLKLLIAFKPDICPPQITDIKHSNIDEPIAVKIQKRSLEWEQNARSHFSHRRYISIVQSATGKRILVCRFIRPIKPPSNLSNGPYSSSQALARTACQMVSNIPFISDPVVSPGFSDVWTTADQFLSIGCGIMDEHAILLCCWLLYLGIKSYVLFGESLPEGSRSAHVMSLAPDADLILNPFDGNCYERNDPLCPIKSIGTIASAGNLYANIQKLEHPSQMNFNFNKRNHWLLLFSSDRTEMESVQPEQIAYFDTEDDALLQLRSNLEREIRLKFDQNRLYGIPHWNLLASRTLREMLSRLENTDDRDQIKDDLMQLCNSYHVNVVAFRHRYSTPDEIIERVLSLKMHENTDQRIQFAIAIHLQSFVNNILSCSVAVAALRPLIK</sequence>
<dbReference type="InterPro" id="IPR000008">
    <property type="entry name" value="C2_dom"/>
</dbReference>
<organism evidence="2 3">
    <name type="scientific">Onchocerca ochengi</name>
    <name type="common">Filarial nematode worm</name>
    <dbReference type="NCBI Taxonomy" id="42157"/>
    <lineage>
        <taxon>Eukaryota</taxon>
        <taxon>Metazoa</taxon>
        <taxon>Ecdysozoa</taxon>
        <taxon>Nematoda</taxon>
        <taxon>Chromadorea</taxon>
        <taxon>Rhabditida</taxon>
        <taxon>Spirurina</taxon>
        <taxon>Spiruromorpha</taxon>
        <taxon>Filarioidea</taxon>
        <taxon>Onchocercidae</taxon>
        <taxon>Onchocerca</taxon>
    </lineage>
</organism>
<dbReference type="Pfam" id="PF24656">
    <property type="entry name" value="CEPT76_peptidase"/>
    <property type="match status" value="1"/>
</dbReference>
<proteinExistence type="predicted"/>
<dbReference type="Gene3D" id="2.60.40.150">
    <property type="entry name" value="C2 domain"/>
    <property type="match status" value="1"/>
</dbReference>
<dbReference type="GO" id="GO:1904491">
    <property type="term" value="P:protein localization to ciliary transition zone"/>
    <property type="evidence" value="ECO:0007669"/>
    <property type="project" value="TreeGrafter"/>
</dbReference>
<dbReference type="InterPro" id="IPR028928">
    <property type="entry name" value="CC2D2AN-C2"/>
</dbReference>
<reference evidence="2 3" key="1">
    <citation type="submission" date="2018-08" db="EMBL/GenBank/DDBJ databases">
        <authorList>
            <person name="Laetsch R D."/>
            <person name="Stevens L."/>
            <person name="Kumar S."/>
            <person name="Blaxter L. M."/>
        </authorList>
    </citation>
    <scope>NUCLEOTIDE SEQUENCE [LARGE SCALE GENOMIC DNA]</scope>
</reference>
<evidence type="ECO:0000313" key="3">
    <source>
        <dbReference type="Proteomes" id="UP000271087"/>
    </source>
</evidence>
<dbReference type="SMART" id="SM00239">
    <property type="entry name" value="C2"/>
    <property type="match status" value="1"/>
</dbReference>
<name>A0A3P6T4M6_ONCOC</name>
<feature type="domain" description="C2" evidence="1">
    <location>
        <begin position="486"/>
        <end position="624"/>
    </location>
</feature>
<dbReference type="InterPro" id="IPR052434">
    <property type="entry name" value="Tectonic-like_complex_comp"/>
</dbReference>
<dbReference type="SUPFAM" id="SSF49562">
    <property type="entry name" value="C2 domain (Calcium/lipid-binding domain, CaLB)"/>
    <property type="match status" value="1"/>
</dbReference>
<dbReference type="EMBL" id="UYRW01001698">
    <property type="protein sequence ID" value="VDK80027.1"/>
    <property type="molecule type" value="Genomic_DNA"/>
</dbReference>
<dbReference type="PROSITE" id="PS50004">
    <property type="entry name" value="C2"/>
    <property type="match status" value="1"/>
</dbReference>
<accession>A0A3P6T4M6</accession>
<dbReference type="Pfam" id="PF15625">
    <property type="entry name" value="CC2D2AN-C2"/>
    <property type="match status" value="1"/>
</dbReference>
<dbReference type="Pfam" id="PF00168">
    <property type="entry name" value="C2"/>
    <property type="match status" value="1"/>
</dbReference>
<evidence type="ECO:0000313" key="2">
    <source>
        <dbReference type="EMBL" id="VDK80027.1"/>
    </source>
</evidence>
<dbReference type="PANTHER" id="PTHR20837">
    <property type="entry name" value="CENTROSOMAL PROTEIN-RELATED"/>
    <property type="match status" value="1"/>
</dbReference>
<evidence type="ECO:0000259" key="1">
    <source>
        <dbReference type="PROSITE" id="PS50004"/>
    </source>
</evidence>
<dbReference type="GO" id="GO:1905515">
    <property type="term" value="P:non-motile cilium assembly"/>
    <property type="evidence" value="ECO:0007669"/>
    <property type="project" value="TreeGrafter"/>
</dbReference>
<dbReference type="Proteomes" id="UP000271087">
    <property type="component" value="Unassembled WGS sequence"/>
</dbReference>